<proteinExistence type="predicted"/>
<reference evidence="2" key="1">
    <citation type="submission" date="2021-12" db="EMBL/GenBank/DDBJ databases">
        <title>Discovery of the Pendulisporaceae a myxobacterial family with distinct sporulation behavior and unique specialized metabolism.</title>
        <authorList>
            <person name="Garcia R."/>
            <person name="Popoff A."/>
            <person name="Bader C.D."/>
            <person name="Loehr J."/>
            <person name="Walesch S."/>
            <person name="Walt C."/>
            <person name="Boldt J."/>
            <person name="Bunk B."/>
            <person name="Haeckl F.J.F.P.J."/>
            <person name="Gunesch A.P."/>
            <person name="Birkelbach J."/>
            <person name="Nuebel U."/>
            <person name="Pietschmann T."/>
            <person name="Bach T."/>
            <person name="Mueller R."/>
        </authorList>
    </citation>
    <scope>NUCLEOTIDE SEQUENCE</scope>
    <source>
        <strain evidence="2">MSr11367</strain>
    </source>
</reference>
<feature type="region of interest" description="Disordered" evidence="1">
    <location>
        <begin position="90"/>
        <end position="115"/>
    </location>
</feature>
<evidence type="ECO:0000313" key="3">
    <source>
        <dbReference type="Proteomes" id="UP001374803"/>
    </source>
</evidence>
<keyword evidence="3" id="KW-1185">Reference proteome</keyword>
<name>A0ABZ2LF79_9BACT</name>
<protein>
    <submittedName>
        <fullName evidence="2">Uncharacterized protein</fullName>
    </submittedName>
</protein>
<organism evidence="2 3">
    <name type="scientific">Pendulispora rubella</name>
    <dbReference type="NCBI Taxonomy" id="2741070"/>
    <lineage>
        <taxon>Bacteria</taxon>
        <taxon>Pseudomonadati</taxon>
        <taxon>Myxococcota</taxon>
        <taxon>Myxococcia</taxon>
        <taxon>Myxococcales</taxon>
        <taxon>Sorangiineae</taxon>
        <taxon>Pendulisporaceae</taxon>
        <taxon>Pendulispora</taxon>
    </lineage>
</organism>
<dbReference type="Proteomes" id="UP001374803">
    <property type="component" value="Chromosome"/>
</dbReference>
<evidence type="ECO:0000313" key="2">
    <source>
        <dbReference type="EMBL" id="WXB07841.1"/>
    </source>
</evidence>
<accession>A0ABZ2LF79</accession>
<gene>
    <name evidence="2" type="ORF">LVJ94_11435</name>
</gene>
<evidence type="ECO:0000256" key="1">
    <source>
        <dbReference type="SAM" id="MobiDB-lite"/>
    </source>
</evidence>
<dbReference type="RefSeq" id="WP_394837509.1">
    <property type="nucleotide sequence ID" value="NZ_CP089929.1"/>
</dbReference>
<dbReference type="EMBL" id="CP089983">
    <property type="protein sequence ID" value="WXB07841.1"/>
    <property type="molecule type" value="Genomic_DNA"/>
</dbReference>
<sequence>MDIPFAIPVLRVLFDFARDRSPADVGQLLLCVAEHLRVRGRAGEGWPAAFRPTLRALERAELVEISPDGRIRLTASGFAMAVACFNTSLKPARERPSQPAGPSRHARPSSPRLVA</sequence>